<reference evidence="2 3" key="1">
    <citation type="journal article" date="2024" name="Nat. Commun.">
        <title>Phylogenomics reveals the evolutionary origins of lichenization in chlorophyte algae.</title>
        <authorList>
            <person name="Puginier C."/>
            <person name="Libourel C."/>
            <person name="Otte J."/>
            <person name="Skaloud P."/>
            <person name="Haon M."/>
            <person name="Grisel S."/>
            <person name="Petersen M."/>
            <person name="Berrin J.G."/>
            <person name="Delaux P.M."/>
            <person name="Dal Grande F."/>
            <person name="Keller J."/>
        </authorList>
    </citation>
    <scope>NUCLEOTIDE SEQUENCE [LARGE SCALE GENOMIC DNA]</scope>
    <source>
        <strain evidence="2 3">SAG 2145</strain>
    </source>
</reference>
<dbReference type="InterPro" id="IPR051055">
    <property type="entry name" value="PIF1_helicase"/>
</dbReference>
<sequence>MNLDPESSEPVAVEPTTSSFHAKGSTMRMQRLQYPIDLAWALTIHRVQGVSLDRAIIDLGSSIFAAGQAYVALSRVRSLAGVLLLKLDPQKVQMVDPRVPAEYVRLGMMPASTSLNSSDGADDSNAMGDPELPADQLVEFN</sequence>
<dbReference type="SUPFAM" id="SSF52540">
    <property type="entry name" value="P-loop containing nucleoside triphosphate hydrolases"/>
    <property type="match status" value="1"/>
</dbReference>
<evidence type="ECO:0000313" key="2">
    <source>
        <dbReference type="EMBL" id="KAK9833869.1"/>
    </source>
</evidence>
<dbReference type="Proteomes" id="UP001438707">
    <property type="component" value="Unassembled WGS sequence"/>
</dbReference>
<feature type="region of interest" description="Disordered" evidence="1">
    <location>
        <begin position="1"/>
        <end position="22"/>
    </location>
</feature>
<dbReference type="CDD" id="cd18809">
    <property type="entry name" value="SF1_C_RecD"/>
    <property type="match status" value="1"/>
</dbReference>
<gene>
    <name evidence="2" type="ORF">WJX74_008392</name>
</gene>
<dbReference type="PANTHER" id="PTHR47642:SF5">
    <property type="entry name" value="ATP-DEPENDENT DNA HELICASE"/>
    <property type="match status" value="1"/>
</dbReference>
<accession>A0AAW1RJ87</accession>
<evidence type="ECO:0000313" key="3">
    <source>
        <dbReference type="Proteomes" id="UP001438707"/>
    </source>
</evidence>
<dbReference type="PANTHER" id="PTHR47642">
    <property type="entry name" value="ATP-DEPENDENT DNA HELICASE"/>
    <property type="match status" value="1"/>
</dbReference>
<evidence type="ECO:0008006" key="4">
    <source>
        <dbReference type="Google" id="ProtNLM"/>
    </source>
</evidence>
<name>A0AAW1RJ87_9CHLO</name>
<organism evidence="2 3">
    <name type="scientific">Apatococcus lobatus</name>
    <dbReference type="NCBI Taxonomy" id="904363"/>
    <lineage>
        <taxon>Eukaryota</taxon>
        <taxon>Viridiplantae</taxon>
        <taxon>Chlorophyta</taxon>
        <taxon>core chlorophytes</taxon>
        <taxon>Trebouxiophyceae</taxon>
        <taxon>Chlorellales</taxon>
        <taxon>Chlorellaceae</taxon>
        <taxon>Apatococcus</taxon>
    </lineage>
</organism>
<keyword evidence="3" id="KW-1185">Reference proteome</keyword>
<dbReference type="AlphaFoldDB" id="A0AAW1RJ87"/>
<proteinExistence type="predicted"/>
<dbReference type="InterPro" id="IPR027417">
    <property type="entry name" value="P-loop_NTPase"/>
</dbReference>
<evidence type="ECO:0000256" key="1">
    <source>
        <dbReference type="SAM" id="MobiDB-lite"/>
    </source>
</evidence>
<feature type="region of interest" description="Disordered" evidence="1">
    <location>
        <begin position="114"/>
        <end position="141"/>
    </location>
</feature>
<dbReference type="EMBL" id="JALJOS010000010">
    <property type="protein sequence ID" value="KAK9833869.1"/>
    <property type="molecule type" value="Genomic_DNA"/>
</dbReference>
<protein>
    <recommendedName>
        <fullName evidence="4">ATP-dependent DNA helicase</fullName>
    </recommendedName>
</protein>
<comment type="caution">
    <text evidence="2">The sequence shown here is derived from an EMBL/GenBank/DDBJ whole genome shotgun (WGS) entry which is preliminary data.</text>
</comment>